<sequence>MIRESSAISKCISLTSHSLAFYGWPVSQCQSATTPLLVQLNCGIRLLDIRLAKKQGRLLVYHGQYPQRTTFQSILADLHTFLISPTSARETIVVSIKQEDYDTHSPANFSALVRDEIEASPGGMGMWYLENRIPTLGEVRGKAIMFSRFGGDGAAWENGLEGMGIHPTNWPDSAKEAFSWTCKDVLVRTQDWYHVPSFLSIPEKTQLSTRLLLPPPANITQPVLSITYFSASSFPFATPTVISTGFGWPRFGFGVEGVNSRVAQFLLVALKKKTTLCAWTLMDFYEMPVGTGVVPLLIEHNFRG</sequence>
<dbReference type="GO" id="GO:0006629">
    <property type="term" value="P:lipid metabolic process"/>
    <property type="evidence" value="ECO:0007669"/>
    <property type="project" value="InterPro"/>
</dbReference>
<dbReference type="InterPro" id="IPR017946">
    <property type="entry name" value="PLC-like_Pdiesterase_TIM-brl"/>
</dbReference>
<reference evidence="1" key="1">
    <citation type="submission" date="2022-01" db="EMBL/GenBank/DDBJ databases">
        <title>Comparative genomics reveals a dynamic genome evolution in the ectomycorrhizal milk-cap (Lactarius) mushrooms.</title>
        <authorList>
            <consortium name="DOE Joint Genome Institute"/>
            <person name="Lebreton A."/>
            <person name="Tang N."/>
            <person name="Kuo A."/>
            <person name="LaButti K."/>
            <person name="Drula E."/>
            <person name="Barry K."/>
            <person name="Clum A."/>
            <person name="Lipzen A."/>
            <person name="Mousain D."/>
            <person name="Ng V."/>
            <person name="Wang R."/>
            <person name="Wang X."/>
            <person name="Dai Y."/>
            <person name="Henrissat B."/>
            <person name="Grigoriev I.V."/>
            <person name="Guerin-Laguette A."/>
            <person name="Yu F."/>
            <person name="Martin F.M."/>
        </authorList>
    </citation>
    <scope>NUCLEOTIDE SEQUENCE</scope>
    <source>
        <strain evidence="1">QP</strain>
    </source>
</reference>
<dbReference type="PANTHER" id="PTHR13593">
    <property type="match status" value="1"/>
</dbReference>
<accession>A0AAD4LVK5</accession>
<dbReference type="InterPro" id="IPR051057">
    <property type="entry name" value="PI-PLC_domain"/>
</dbReference>
<dbReference type="EMBL" id="JAKELL010000001">
    <property type="protein sequence ID" value="KAH9001609.1"/>
    <property type="molecule type" value="Genomic_DNA"/>
</dbReference>
<dbReference type="PROSITE" id="PS50007">
    <property type="entry name" value="PIPLC_X_DOMAIN"/>
    <property type="match status" value="1"/>
</dbReference>
<dbReference type="Gene3D" id="3.20.20.190">
    <property type="entry name" value="Phosphatidylinositol (PI) phosphodiesterase"/>
    <property type="match status" value="1"/>
</dbReference>
<gene>
    <name evidence="1" type="ORF">EDB92DRAFT_1789275</name>
</gene>
<proteinExistence type="predicted"/>
<comment type="caution">
    <text evidence="1">The sequence shown here is derived from an EMBL/GenBank/DDBJ whole genome shotgun (WGS) entry which is preliminary data.</text>
</comment>
<name>A0AAD4LVK5_9AGAM</name>
<evidence type="ECO:0000313" key="2">
    <source>
        <dbReference type="Proteomes" id="UP001201163"/>
    </source>
</evidence>
<dbReference type="GO" id="GO:0008081">
    <property type="term" value="F:phosphoric diester hydrolase activity"/>
    <property type="evidence" value="ECO:0007669"/>
    <property type="project" value="InterPro"/>
</dbReference>
<dbReference type="Proteomes" id="UP001201163">
    <property type="component" value="Unassembled WGS sequence"/>
</dbReference>
<dbReference type="SUPFAM" id="SSF51695">
    <property type="entry name" value="PLC-like phosphodiesterases"/>
    <property type="match status" value="1"/>
</dbReference>
<protein>
    <submittedName>
        <fullName evidence="1">PLC-like phosphodiesterase</fullName>
    </submittedName>
</protein>
<evidence type="ECO:0000313" key="1">
    <source>
        <dbReference type="EMBL" id="KAH9001609.1"/>
    </source>
</evidence>
<dbReference type="AlphaFoldDB" id="A0AAD4LVK5"/>
<dbReference type="PANTHER" id="PTHR13593:SF113">
    <property type="entry name" value="SI:DKEY-266F7.9"/>
    <property type="match status" value="1"/>
</dbReference>
<keyword evidence="2" id="KW-1185">Reference proteome</keyword>
<organism evidence="1 2">
    <name type="scientific">Lactarius akahatsu</name>
    <dbReference type="NCBI Taxonomy" id="416441"/>
    <lineage>
        <taxon>Eukaryota</taxon>
        <taxon>Fungi</taxon>
        <taxon>Dikarya</taxon>
        <taxon>Basidiomycota</taxon>
        <taxon>Agaricomycotina</taxon>
        <taxon>Agaricomycetes</taxon>
        <taxon>Russulales</taxon>
        <taxon>Russulaceae</taxon>
        <taxon>Lactarius</taxon>
    </lineage>
</organism>